<dbReference type="EMBL" id="CP033897">
    <property type="protein sequence ID" value="AZA12223.1"/>
    <property type="molecule type" value="Genomic_DNA"/>
</dbReference>
<keyword evidence="1" id="KW-0812">Transmembrane</keyword>
<evidence type="ECO:0000256" key="1">
    <source>
        <dbReference type="SAM" id="Phobius"/>
    </source>
</evidence>
<proteinExistence type="predicted"/>
<organism evidence="2 3">
    <name type="scientific">Corynebacterium gerontici</name>
    <dbReference type="NCBI Taxonomy" id="2079234"/>
    <lineage>
        <taxon>Bacteria</taxon>
        <taxon>Bacillati</taxon>
        <taxon>Actinomycetota</taxon>
        <taxon>Actinomycetes</taxon>
        <taxon>Mycobacteriales</taxon>
        <taxon>Corynebacteriaceae</taxon>
        <taxon>Corynebacterium</taxon>
    </lineage>
</organism>
<name>A0A3G6J3E6_9CORY</name>
<keyword evidence="3" id="KW-1185">Reference proteome</keyword>
<protein>
    <submittedName>
        <fullName evidence="2">Uncharacterized protein</fullName>
    </submittedName>
</protein>
<reference evidence="2 3" key="1">
    <citation type="submission" date="2018-11" db="EMBL/GenBank/DDBJ databases">
        <authorList>
            <person name="Kleinhagauer T."/>
            <person name="Glaeser S.P."/>
            <person name="Spergser J."/>
            <person name="Ruckert C."/>
            <person name="Kaempfer P."/>
            <person name="Busse H.-J."/>
        </authorList>
    </citation>
    <scope>NUCLEOTIDE SEQUENCE [LARGE SCALE GENOMIC DNA]</scope>
    <source>
        <strain evidence="2 3">W8</strain>
    </source>
</reference>
<feature type="transmembrane region" description="Helical" evidence="1">
    <location>
        <begin position="77"/>
        <end position="110"/>
    </location>
</feature>
<dbReference type="KEGG" id="cgk:CGERO_09680"/>
<dbReference type="AlphaFoldDB" id="A0A3G6J3E6"/>
<keyword evidence="1" id="KW-1133">Transmembrane helix</keyword>
<dbReference type="RefSeq" id="WP_123935410.1">
    <property type="nucleotide sequence ID" value="NZ_CP033897.1"/>
</dbReference>
<feature type="transmembrane region" description="Helical" evidence="1">
    <location>
        <begin position="45"/>
        <end position="65"/>
    </location>
</feature>
<feature type="transmembrane region" description="Helical" evidence="1">
    <location>
        <begin position="13"/>
        <end position="33"/>
    </location>
</feature>
<gene>
    <name evidence="2" type="ORF">CGERO_09680</name>
</gene>
<accession>A0A3G6J3E6</accession>
<evidence type="ECO:0000313" key="2">
    <source>
        <dbReference type="EMBL" id="AZA12223.1"/>
    </source>
</evidence>
<sequence length="130" mass="13965">MNKFDVRAPRVRFAYWTFVVAALLLVIDGFLLLSVQLRGGEERTLVALANVLGGVVLAAAIGQFRGRLLEVAPKITLLAQILIALNLLALALGAPVLTHVAVILLLSAAVITLRRAIPRHQTQAVANEEL</sequence>
<keyword evidence="1" id="KW-0472">Membrane</keyword>
<evidence type="ECO:0000313" key="3">
    <source>
        <dbReference type="Proteomes" id="UP000271587"/>
    </source>
</evidence>
<dbReference type="Proteomes" id="UP000271587">
    <property type="component" value="Chromosome"/>
</dbReference>